<proteinExistence type="predicted"/>
<evidence type="ECO:0000313" key="5">
    <source>
        <dbReference type="EMBL" id="CAG8654271.1"/>
    </source>
</evidence>
<evidence type="ECO:0000256" key="2">
    <source>
        <dbReference type="ARBA" id="ARBA00023136"/>
    </source>
</evidence>
<dbReference type="InterPro" id="IPR005359">
    <property type="entry name" value="UPF0154"/>
</dbReference>
<keyword evidence="4" id="KW-1133">Transmembrane helix</keyword>
<dbReference type="EMBL" id="CAJVPI010003099">
    <property type="protein sequence ID" value="CAG8654271.1"/>
    <property type="molecule type" value="Genomic_DNA"/>
</dbReference>
<feature type="region of interest" description="Disordered" evidence="3">
    <location>
        <begin position="70"/>
        <end position="89"/>
    </location>
</feature>
<reference evidence="5" key="1">
    <citation type="submission" date="2021-06" db="EMBL/GenBank/DDBJ databases">
        <authorList>
            <person name="Kallberg Y."/>
            <person name="Tangrot J."/>
            <person name="Rosling A."/>
        </authorList>
    </citation>
    <scope>NUCLEOTIDE SEQUENCE</scope>
    <source>
        <strain evidence="5">BR232B</strain>
    </source>
</reference>
<evidence type="ECO:0000313" key="6">
    <source>
        <dbReference type="Proteomes" id="UP000789739"/>
    </source>
</evidence>
<feature type="compositionally biased region" description="Basic residues" evidence="3">
    <location>
        <begin position="78"/>
        <end position="89"/>
    </location>
</feature>
<name>A0A9N9H7D1_9GLOM</name>
<evidence type="ECO:0000256" key="4">
    <source>
        <dbReference type="SAM" id="Phobius"/>
    </source>
</evidence>
<keyword evidence="4" id="KW-0812">Transmembrane</keyword>
<dbReference type="AlphaFoldDB" id="A0A9N9H7D1"/>
<dbReference type="Proteomes" id="UP000789739">
    <property type="component" value="Unassembled WGS sequence"/>
</dbReference>
<evidence type="ECO:0000256" key="3">
    <source>
        <dbReference type="SAM" id="MobiDB-lite"/>
    </source>
</evidence>
<keyword evidence="6" id="KW-1185">Reference proteome</keyword>
<accession>A0A9N9H7D1</accession>
<gene>
    <name evidence="5" type="ORF">PBRASI_LOCUS10426</name>
</gene>
<comment type="subcellular location">
    <subcellularLocation>
        <location evidence="1">Membrane</location>
        <topology evidence="1">Single-pass membrane protein</topology>
    </subcellularLocation>
</comment>
<dbReference type="Pfam" id="PF03672">
    <property type="entry name" value="UPF0154"/>
    <property type="match status" value="1"/>
</dbReference>
<evidence type="ECO:0000256" key="1">
    <source>
        <dbReference type="ARBA" id="ARBA00004167"/>
    </source>
</evidence>
<organism evidence="5 6">
    <name type="scientific">Paraglomus brasilianum</name>
    <dbReference type="NCBI Taxonomy" id="144538"/>
    <lineage>
        <taxon>Eukaryota</taxon>
        <taxon>Fungi</taxon>
        <taxon>Fungi incertae sedis</taxon>
        <taxon>Mucoromycota</taxon>
        <taxon>Glomeromycotina</taxon>
        <taxon>Glomeromycetes</taxon>
        <taxon>Paraglomerales</taxon>
        <taxon>Paraglomeraceae</taxon>
        <taxon>Paraglomus</taxon>
    </lineage>
</organism>
<feature type="transmembrane region" description="Helical" evidence="4">
    <location>
        <begin position="12"/>
        <end position="28"/>
    </location>
</feature>
<sequence length="89" mass="10573">PLSNFCGEFRLALVMGIIIGHFITRYIFKKQIKEWQKKMETPDKEQVRNMLAALGRKPSEEQVNRFINLTKERQEKKKPVKTKTPKKKK</sequence>
<protein>
    <submittedName>
        <fullName evidence="5">11794_t:CDS:1</fullName>
    </submittedName>
</protein>
<dbReference type="GO" id="GO:0016020">
    <property type="term" value="C:membrane"/>
    <property type="evidence" value="ECO:0007669"/>
    <property type="project" value="UniProtKB-SubCell"/>
</dbReference>
<feature type="non-terminal residue" evidence="5">
    <location>
        <position position="89"/>
    </location>
</feature>
<comment type="caution">
    <text evidence="5">The sequence shown here is derived from an EMBL/GenBank/DDBJ whole genome shotgun (WGS) entry which is preliminary data.</text>
</comment>
<dbReference type="OrthoDB" id="10538029at2759"/>
<keyword evidence="2 4" id="KW-0472">Membrane</keyword>